<protein>
    <recommendedName>
        <fullName evidence="1">protein-disulfide reductase</fullName>
        <ecNumber evidence="1">1.8.1.8</ecNumber>
    </recommendedName>
</protein>
<dbReference type="Pfam" id="PF13905">
    <property type="entry name" value="Thioredoxin_8"/>
    <property type="match status" value="2"/>
</dbReference>
<dbReference type="InterPro" id="IPR052259">
    <property type="entry name" value="Nucleoredoxin-like"/>
</dbReference>
<accession>A0A835J1D3</accession>
<dbReference type="EMBL" id="JADFTS010000001">
    <property type="protein sequence ID" value="KAF9626487.1"/>
    <property type="molecule type" value="Genomic_DNA"/>
</dbReference>
<dbReference type="OrthoDB" id="409136at2759"/>
<evidence type="ECO:0000256" key="1">
    <source>
        <dbReference type="ARBA" id="ARBA00012612"/>
    </source>
</evidence>
<dbReference type="PROSITE" id="PS51352">
    <property type="entry name" value="THIOREDOXIN_2"/>
    <property type="match status" value="1"/>
</dbReference>
<evidence type="ECO:0000256" key="3">
    <source>
        <dbReference type="ARBA" id="ARBA00023002"/>
    </source>
</evidence>
<dbReference type="EC" id="1.8.1.8" evidence="1"/>
<reference evidence="9 10" key="1">
    <citation type="submission" date="2020-10" db="EMBL/GenBank/DDBJ databases">
        <title>The Coptis chinensis genome and diversification of protoberbering-type alkaloids.</title>
        <authorList>
            <person name="Wang B."/>
            <person name="Shu S."/>
            <person name="Song C."/>
            <person name="Liu Y."/>
        </authorList>
    </citation>
    <scope>NUCLEOTIDE SEQUENCE [LARGE SCALE GENOMIC DNA]</scope>
    <source>
        <strain evidence="9">HL-2020</strain>
        <tissue evidence="9">Leaf</tissue>
    </source>
</reference>
<evidence type="ECO:0000256" key="2">
    <source>
        <dbReference type="ARBA" id="ARBA00022737"/>
    </source>
</evidence>
<comment type="caution">
    <text evidence="9">The sequence shown here is derived from an EMBL/GenBank/DDBJ whole genome shotgun (WGS) entry which is preliminary data.</text>
</comment>
<dbReference type="InterPro" id="IPR013766">
    <property type="entry name" value="Thioredoxin_domain"/>
</dbReference>
<dbReference type="InterPro" id="IPR012336">
    <property type="entry name" value="Thioredoxin-like_fold"/>
</dbReference>
<dbReference type="PANTHER" id="PTHR13871:SF81">
    <property type="entry name" value="NUCLEOREDOXIN 3-RELATED"/>
    <property type="match status" value="1"/>
</dbReference>
<feature type="domain" description="Thioredoxin" evidence="8">
    <location>
        <begin position="140"/>
        <end position="327"/>
    </location>
</feature>
<dbReference type="SUPFAM" id="SSF52833">
    <property type="entry name" value="Thioredoxin-like"/>
    <property type="match status" value="2"/>
</dbReference>
<comment type="catalytic activity">
    <reaction evidence="6">
        <text>[protein]-dithiol + NAD(+) = [protein]-disulfide + NADH + H(+)</text>
        <dbReference type="Rhea" id="RHEA:18749"/>
        <dbReference type="Rhea" id="RHEA-COMP:10593"/>
        <dbReference type="Rhea" id="RHEA-COMP:10594"/>
        <dbReference type="ChEBI" id="CHEBI:15378"/>
        <dbReference type="ChEBI" id="CHEBI:29950"/>
        <dbReference type="ChEBI" id="CHEBI:50058"/>
        <dbReference type="ChEBI" id="CHEBI:57540"/>
        <dbReference type="ChEBI" id="CHEBI:57945"/>
        <dbReference type="EC" id="1.8.1.8"/>
    </reaction>
</comment>
<dbReference type="InterPro" id="IPR036249">
    <property type="entry name" value="Thioredoxin-like_sf"/>
</dbReference>
<proteinExistence type="inferred from homology"/>
<sequence>MIKSDGVGDPDNLVELLLSEGEDFLLRNNGNQIPVSELQGKIACMYFIHSKFRSCHEISPILADIYHTLKERGEGFEIVSIPFQESLNIDPTNMPWFALPYNTKTLKKLSRKLKISAIPTLVVIGSDGKTLHLNARRYINLYGIEAYPFSMEKLAELDEIDKKRLESLTLESLLVCDGLDFVEGKGGVKVPVSELNGKTVLFYLSKKECDPCKKFTPKLEKAYSEIKEKHDDLEVIYVCLDNDRKTFEEHSSSMPWLLIPYGDERERFVKNIFDFGRRIPYLVAVGPSGGVLAEGARELVIFFGSDAYPFDKHRVDEMESKLEEMAKGWPEKVKNTLHPPHELVWLSSGIYTCDGCGEMGHEWIFGCREYHYGLHPGCALKDNGIKGIDKSHDDRNYDNCKGSGTHDSPGIYEVFPSSLESVKL</sequence>
<keyword evidence="2" id="KW-0677">Repeat</keyword>
<evidence type="ECO:0000313" key="10">
    <source>
        <dbReference type="Proteomes" id="UP000631114"/>
    </source>
</evidence>
<dbReference type="InterPro" id="IPR046349">
    <property type="entry name" value="C1-like_sf"/>
</dbReference>
<keyword evidence="4" id="KW-0520">NAD</keyword>
<evidence type="ECO:0000256" key="4">
    <source>
        <dbReference type="ARBA" id="ARBA00023027"/>
    </source>
</evidence>
<dbReference type="Proteomes" id="UP000631114">
    <property type="component" value="Unassembled WGS sequence"/>
</dbReference>
<gene>
    <name evidence="9" type="ORF">IFM89_034421</name>
</gene>
<dbReference type="GO" id="GO:0047134">
    <property type="term" value="F:protein-disulfide reductase [NAD(P)H] activity"/>
    <property type="evidence" value="ECO:0007669"/>
    <property type="project" value="UniProtKB-EC"/>
</dbReference>
<name>A0A835J1D3_9MAGN</name>
<organism evidence="9 10">
    <name type="scientific">Coptis chinensis</name>
    <dbReference type="NCBI Taxonomy" id="261450"/>
    <lineage>
        <taxon>Eukaryota</taxon>
        <taxon>Viridiplantae</taxon>
        <taxon>Streptophyta</taxon>
        <taxon>Embryophyta</taxon>
        <taxon>Tracheophyta</taxon>
        <taxon>Spermatophyta</taxon>
        <taxon>Magnoliopsida</taxon>
        <taxon>Ranunculales</taxon>
        <taxon>Ranunculaceae</taxon>
        <taxon>Coptidoideae</taxon>
        <taxon>Coptis</taxon>
    </lineage>
</organism>
<evidence type="ECO:0000256" key="6">
    <source>
        <dbReference type="ARBA" id="ARBA00047388"/>
    </source>
</evidence>
<evidence type="ECO:0000313" key="9">
    <source>
        <dbReference type="EMBL" id="KAF9626487.1"/>
    </source>
</evidence>
<dbReference type="SUPFAM" id="SSF57889">
    <property type="entry name" value="Cysteine-rich domain"/>
    <property type="match status" value="1"/>
</dbReference>
<evidence type="ECO:0000256" key="5">
    <source>
        <dbReference type="ARBA" id="ARBA00025782"/>
    </source>
</evidence>
<dbReference type="Gene3D" id="3.40.30.10">
    <property type="entry name" value="Glutaredoxin"/>
    <property type="match status" value="2"/>
</dbReference>
<keyword evidence="10" id="KW-1185">Reference proteome</keyword>
<dbReference type="PANTHER" id="PTHR13871">
    <property type="entry name" value="THIOREDOXIN"/>
    <property type="match status" value="1"/>
</dbReference>
<comment type="catalytic activity">
    <reaction evidence="7">
        <text>[protein]-dithiol + NADP(+) = [protein]-disulfide + NADPH + H(+)</text>
        <dbReference type="Rhea" id="RHEA:18753"/>
        <dbReference type="Rhea" id="RHEA-COMP:10593"/>
        <dbReference type="Rhea" id="RHEA-COMP:10594"/>
        <dbReference type="ChEBI" id="CHEBI:15378"/>
        <dbReference type="ChEBI" id="CHEBI:29950"/>
        <dbReference type="ChEBI" id="CHEBI:50058"/>
        <dbReference type="ChEBI" id="CHEBI:57783"/>
        <dbReference type="ChEBI" id="CHEBI:58349"/>
        <dbReference type="EC" id="1.8.1.8"/>
    </reaction>
</comment>
<dbReference type="AlphaFoldDB" id="A0A835J1D3"/>
<keyword evidence="3" id="KW-0560">Oxidoreductase</keyword>
<evidence type="ECO:0000259" key="8">
    <source>
        <dbReference type="PROSITE" id="PS51352"/>
    </source>
</evidence>
<evidence type="ECO:0000256" key="7">
    <source>
        <dbReference type="ARBA" id="ARBA00047804"/>
    </source>
</evidence>
<comment type="similarity">
    <text evidence="5">Belongs to the nucleoredoxin family.</text>
</comment>